<protein>
    <submittedName>
        <fullName evidence="7">FAD-dependent oxidoreductase</fullName>
    </submittedName>
</protein>
<dbReference type="Gene3D" id="2.60.120.260">
    <property type="entry name" value="Galactose-binding domain-like"/>
    <property type="match status" value="1"/>
</dbReference>
<accession>A0A9D9EB99</accession>
<gene>
    <name evidence="7" type="ORF">IAC23_01880</name>
</gene>
<sequence length="623" mass="69602">MKRLFLNMLLSVLCTIPAGAHGIWVEAENFNDKGGWVVDQQFMDLMGSSYLLAHGMGKPVADAVTEIEVPQDGIWHVYVRTFNWTSPWTSAPGPGKFRVKAGGRTLKTDLGISGSSWEWQYAGKVRLKAGKNELALSDQTGFEGRCDALWLTDEEGNVPPAGGDALASFRRYMLGLPEPDERQYDFVVAGGGIAGMCAAVAAARMGCKVALINDRPVLGGNNSAEVRVHLGGYSEVGPNEGLGRMIREFGHTRGGNAKPAEFYEDEKKQAFIDSEENVTLYACYRAVDVRMDGSRVAAVLVRHIETGEEHWLEAPLFSDCTGDGTIGYLAGADWRMGRESRSEFGESFAPEKADSLTMGASIQWYSKDAGHRTSFPEFSYGVEFNDSNCEKVTMGEWKWETGMNYDQIKDAERIRDYGLLVIYSNWSWLKNHRKDNAKWQNRDLDWVGYISGKRESRRLFGDYILKQDDIDKNVFHEDASFTTTWAIDLHFPDPDNSKKFPGAEFKAATVHNWIYPYAVPYRCLYSRNVDNLFMAGRNISTTHVALGTTRVMRTTGMMGEVVGMAAGLCSRYGCTPREIYQDHLGELKALMKKGLGKEDGSVESQRFNLPNKLLDKPKTFMSE</sequence>
<name>A0A9D9EB99_9BACT</name>
<dbReference type="SUPFAM" id="SSF51905">
    <property type="entry name" value="FAD/NAD(P)-binding domain"/>
    <property type="match status" value="1"/>
</dbReference>
<dbReference type="AlphaFoldDB" id="A0A9D9EB99"/>
<dbReference type="PANTHER" id="PTHR43498">
    <property type="entry name" value="FERREDOXIN:COB-COM HETERODISULFIDE REDUCTASE SUBUNIT A"/>
    <property type="match status" value="1"/>
</dbReference>
<feature type="chain" id="PRO_5038571446" evidence="6">
    <location>
        <begin position="21"/>
        <end position="623"/>
    </location>
</feature>
<keyword evidence="5" id="KW-0411">Iron-sulfur</keyword>
<dbReference type="GO" id="GO:0016491">
    <property type="term" value="F:oxidoreductase activity"/>
    <property type="evidence" value="ECO:0007669"/>
    <property type="project" value="UniProtKB-KW"/>
</dbReference>
<dbReference type="Proteomes" id="UP000823619">
    <property type="component" value="Unassembled WGS sequence"/>
</dbReference>
<evidence type="ECO:0000256" key="3">
    <source>
        <dbReference type="ARBA" id="ARBA00023002"/>
    </source>
</evidence>
<dbReference type="InterPro" id="IPR039650">
    <property type="entry name" value="HdrA-like"/>
</dbReference>
<dbReference type="EMBL" id="JADIMO010000022">
    <property type="protein sequence ID" value="MBO8444433.1"/>
    <property type="molecule type" value="Genomic_DNA"/>
</dbReference>
<dbReference type="PANTHER" id="PTHR43498:SF1">
    <property type="entry name" value="COB--COM HETERODISULFIDE REDUCTASE IRON-SULFUR SUBUNIT A"/>
    <property type="match status" value="1"/>
</dbReference>
<dbReference type="Gene3D" id="3.50.50.60">
    <property type="entry name" value="FAD/NAD(P)-binding domain"/>
    <property type="match status" value="1"/>
</dbReference>
<keyword evidence="3" id="KW-0560">Oxidoreductase</keyword>
<evidence type="ECO:0000256" key="1">
    <source>
        <dbReference type="ARBA" id="ARBA00022485"/>
    </source>
</evidence>
<keyword evidence="6" id="KW-0732">Signal</keyword>
<reference evidence="7" key="2">
    <citation type="journal article" date="2021" name="PeerJ">
        <title>Extensive microbial diversity within the chicken gut microbiome revealed by metagenomics and culture.</title>
        <authorList>
            <person name="Gilroy R."/>
            <person name="Ravi A."/>
            <person name="Getino M."/>
            <person name="Pursley I."/>
            <person name="Horton D.L."/>
            <person name="Alikhan N.F."/>
            <person name="Baker D."/>
            <person name="Gharbi K."/>
            <person name="Hall N."/>
            <person name="Watson M."/>
            <person name="Adriaenssens E.M."/>
            <person name="Foster-Nyarko E."/>
            <person name="Jarju S."/>
            <person name="Secka A."/>
            <person name="Antonio M."/>
            <person name="Oren A."/>
            <person name="Chaudhuri R.R."/>
            <person name="La Ragione R."/>
            <person name="Hildebrand F."/>
            <person name="Pallen M.J."/>
        </authorList>
    </citation>
    <scope>NUCLEOTIDE SEQUENCE</scope>
    <source>
        <strain evidence="7">D5-748</strain>
    </source>
</reference>
<evidence type="ECO:0000313" key="8">
    <source>
        <dbReference type="Proteomes" id="UP000823619"/>
    </source>
</evidence>
<organism evidence="7 8">
    <name type="scientific">Candidatus Cryptobacteroides merdavium</name>
    <dbReference type="NCBI Taxonomy" id="2840769"/>
    <lineage>
        <taxon>Bacteria</taxon>
        <taxon>Pseudomonadati</taxon>
        <taxon>Bacteroidota</taxon>
        <taxon>Bacteroidia</taxon>
        <taxon>Bacteroidales</taxon>
        <taxon>Candidatus Cryptobacteroides</taxon>
    </lineage>
</organism>
<dbReference type="Pfam" id="PF12831">
    <property type="entry name" value="FAD_oxidored"/>
    <property type="match status" value="1"/>
</dbReference>
<comment type="caution">
    <text evidence="7">The sequence shown here is derived from an EMBL/GenBank/DDBJ whole genome shotgun (WGS) entry which is preliminary data.</text>
</comment>
<evidence type="ECO:0000313" key="7">
    <source>
        <dbReference type="EMBL" id="MBO8444433.1"/>
    </source>
</evidence>
<evidence type="ECO:0000256" key="5">
    <source>
        <dbReference type="ARBA" id="ARBA00023014"/>
    </source>
</evidence>
<keyword evidence="1" id="KW-0004">4Fe-4S</keyword>
<feature type="signal peptide" evidence="6">
    <location>
        <begin position="1"/>
        <end position="20"/>
    </location>
</feature>
<evidence type="ECO:0000256" key="6">
    <source>
        <dbReference type="SAM" id="SignalP"/>
    </source>
</evidence>
<keyword evidence="4" id="KW-0408">Iron</keyword>
<evidence type="ECO:0000256" key="2">
    <source>
        <dbReference type="ARBA" id="ARBA00022723"/>
    </source>
</evidence>
<keyword evidence="2" id="KW-0479">Metal-binding</keyword>
<dbReference type="InterPro" id="IPR036188">
    <property type="entry name" value="FAD/NAD-bd_sf"/>
</dbReference>
<proteinExistence type="predicted"/>
<evidence type="ECO:0000256" key="4">
    <source>
        <dbReference type="ARBA" id="ARBA00023004"/>
    </source>
</evidence>
<dbReference type="GO" id="GO:0046872">
    <property type="term" value="F:metal ion binding"/>
    <property type="evidence" value="ECO:0007669"/>
    <property type="project" value="UniProtKB-KW"/>
</dbReference>
<dbReference type="GO" id="GO:0051539">
    <property type="term" value="F:4 iron, 4 sulfur cluster binding"/>
    <property type="evidence" value="ECO:0007669"/>
    <property type="project" value="UniProtKB-KW"/>
</dbReference>
<reference evidence="7" key="1">
    <citation type="submission" date="2020-10" db="EMBL/GenBank/DDBJ databases">
        <authorList>
            <person name="Gilroy R."/>
        </authorList>
    </citation>
    <scope>NUCLEOTIDE SEQUENCE</scope>
    <source>
        <strain evidence="7">D5-748</strain>
    </source>
</reference>